<proteinExistence type="predicted"/>
<dbReference type="EMBL" id="WUUK01000003">
    <property type="protein sequence ID" value="MXQ51192.1"/>
    <property type="molecule type" value="Genomic_DNA"/>
</dbReference>
<dbReference type="InterPro" id="IPR003593">
    <property type="entry name" value="AAA+_ATPase"/>
</dbReference>
<dbReference type="GO" id="GO:0005524">
    <property type="term" value="F:ATP binding"/>
    <property type="evidence" value="ECO:0007669"/>
    <property type="project" value="UniProtKB-KW"/>
</dbReference>
<keyword evidence="3 5" id="KW-0067">ATP-binding</keyword>
<name>A0A6N8U0C0_9STAP</name>
<evidence type="ECO:0000313" key="5">
    <source>
        <dbReference type="EMBL" id="MXQ51192.1"/>
    </source>
</evidence>
<keyword evidence="6" id="KW-1185">Reference proteome</keyword>
<gene>
    <name evidence="5" type="ORF">GQ671_07915</name>
</gene>
<comment type="caution">
    <text evidence="5">The sequence shown here is derived from an EMBL/GenBank/DDBJ whole genome shotgun (WGS) entry which is preliminary data.</text>
</comment>
<accession>A0A6N8U0C0</accession>
<dbReference type="Proteomes" id="UP000436284">
    <property type="component" value="Unassembled WGS sequence"/>
</dbReference>
<dbReference type="SUPFAM" id="SSF52540">
    <property type="entry name" value="P-loop containing nucleoside triphosphate hydrolases"/>
    <property type="match status" value="1"/>
</dbReference>
<evidence type="ECO:0000256" key="1">
    <source>
        <dbReference type="ARBA" id="ARBA00022448"/>
    </source>
</evidence>
<evidence type="ECO:0000313" key="6">
    <source>
        <dbReference type="Proteomes" id="UP000436284"/>
    </source>
</evidence>
<dbReference type="RefSeq" id="WP_160655286.1">
    <property type="nucleotide sequence ID" value="NZ_JBHRWU010000001.1"/>
</dbReference>
<dbReference type="GO" id="GO:0016887">
    <property type="term" value="F:ATP hydrolysis activity"/>
    <property type="evidence" value="ECO:0007669"/>
    <property type="project" value="InterPro"/>
</dbReference>
<dbReference type="PANTHER" id="PTHR43582:SF2">
    <property type="entry name" value="LINEARMYCIN RESISTANCE ATP-BINDING PROTEIN LNRL"/>
    <property type="match status" value="1"/>
</dbReference>
<sequence>MIRMENVVKRYNELIALDHFSFSATEGEIIGLLGPNGCGKTTAINCMLSLLTFDKGEIEIFGQEVHPNNNAVKGRIGIVPQELAIFEKLNVYENIDFYCGLYVSDRKARKALVEEAIDFVDLAKYRKFVPKKLSGGLKRRLNIACGIAHKPSLLFMDEPTVAVDAQSRNFILEGIRKMKAQGTTIIYTTHYLEEAEQLCDRMVIMDSGRNIAQGTVHELQNSISTQERIEVGLITDDNTIEAQLEELPHVVKVTRRNGNHLIHFEKQENNLPNLIKFIESRNLTYTELSSERSTLSDIFLELTGKELRD</sequence>
<evidence type="ECO:0000259" key="4">
    <source>
        <dbReference type="PROSITE" id="PS50893"/>
    </source>
</evidence>
<dbReference type="PANTHER" id="PTHR43582">
    <property type="entry name" value="LINEARMYCIN RESISTANCE ATP-BINDING PROTEIN LNRL"/>
    <property type="match status" value="1"/>
</dbReference>
<dbReference type="InterPro" id="IPR027417">
    <property type="entry name" value="P-loop_NTPase"/>
</dbReference>
<dbReference type="AlphaFoldDB" id="A0A6N8U0C0"/>
<dbReference type="Pfam" id="PF00005">
    <property type="entry name" value="ABC_tran"/>
    <property type="match status" value="1"/>
</dbReference>
<dbReference type="OrthoDB" id="9804819at2"/>
<dbReference type="InterPro" id="IPR025302">
    <property type="entry name" value="DrrA1/2-like_C"/>
</dbReference>
<dbReference type="PROSITE" id="PS50893">
    <property type="entry name" value="ABC_TRANSPORTER_2"/>
    <property type="match status" value="1"/>
</dbReference>
<dbReference type="Gene3D" id="3.40.50.300">
    <property type="entry name" value="P-loop containing nucleotide triphosphate hydrolases"/>
    <property type="match status" value="1"/>
</dbReference>
<dbReference type="Pfam" id="PF13732">
    <property type="entry name" value="DrrA1-3_C"/>
    <property type="match status" value="1"/>
</dbReference>
<feature type="domain" description="ABC transporter" evidence="4">
    <location>
        <begin position="2"/>
        <end position="232"/>
    </location>
</feature>
<dbReference type="SMART" id="SM00382">
    <property type="entry name" value="AAA"/>
    <property type="match status" value="1"/>
</dbReference>
<evidence type="ECO:0000256" key="3">
    <source>
        <dbReference type="ARBA" id="ARBA00022840"/>
    </source>
</evidence>
<protein>
    <submittedName>
        <fullName evidence="5">ATP-binding cassette domain-containing protein</fullName>
    </submittedName>
</protein>
<keyword evidence="1" id="KW-0813">Transport</keyword>
<dbReference type="InterPro" id="IPR003439">
    <property type="entry name" value="ABC_transporter-like_ATP-bd"/>
</dbReference>
<organism evidence="5 6">
    <name type="scientific">Salinicoccus hispanicus</name>
    <dbReference type="NCBI Taxonomy" id="157225"/>
    <lineage>
        <taxon>Bacteria</taxon>
        <taxon>Bacillati</taxon>
        <taxon>Bacillota</taxon>
        <taxon>Bacilli</taxon>
        <taxon>Bacillales</taxon>
        <taxon>Staphylococcaceae</taxon>
        <taxon>Salinicoccus</taxon>
    </lineage>
</organism>
<evidence type="ECO:0000256" key="2">
    <source>
        <dbReference type="ARBA" id="ARBA00022741"/>
    </source>
</evidence>
<keyword evidence="2" id="KW-0547">Nucleotide-binding</keyword>
<reference evidence="5 6" key="1">
    <citation type="submission" date="2019-12" db="EMBL/GenBank/DDBJ databases">
        <title>Salinicoccus cyprini sp. nov., isolated from gastro-intestinal tract of mirror carp, Cyprinus carpio var. specularis, collected from Gobind Sagar Reservoir, Himachal Pradesh, India.</title>
        <authorList>
            <person name="Talwar C."/>
            <person name="Singh A.K."/>
            <person name="Lal R."/>
            <person name="Negi R.K."/>
        </authorList>
    </citation>
    <scope>NUCLEOTIDE SEQUENCE [LARGE SCALE GENOMIC DNA]</scope>
    <source>
        <strain evidence="5 6">J-82</strain>
    </source>
</reference>